<evidence type="ECO:0000313" key="2">
    <source>
        <dbReference type="Proteomes" id="UP000622707"/>
    </source>
</evidence>
<dbReference type="Proteomes" id="UP000622707">
    <property type="component" value="Unassembled WGS sequence"/>
</dbReference>
<evidence type="ECO:0000313" key="1">
    <source>
        <dbReference type="EMBL" id="MBL0427023.1"/>
    </source>
</evidence>
<sequence>MSQLSAEQARSYVDAAEIPQPRSARGTVDGAAVLSALDTTRQQAAVVASEVVAFADGVSGQFRQDLVNSTLLAQLVANQKVSDRSRIFDWYDAYFDALANIGWAVQGRDFAIYNEQGQNFDAHKAIIGVLATVLGPAATALAMVTSTLEALQSMDADSPWIRLFARESQSAQQAHFQVTAVDVGTDGEPFVTLVAFGLEAHAGMTQVLFFRWRTSDVTLRHCSGQVGIDAAVADALRAPLRQKLAAHAIDFVKALPDLV</sequence>
<proteinExistence type="predicted"/>
<gene>
    <name evidence="1" type="ORF">JI746_18050</name>
</gene>
<dbReference type="EMBL" id="JAEQND010000010">
    <property type="protein sequence ID" value="MBL0427023.1"/>
    <property type="molecule type" value="Genomic_DNA"/>
</dbReference>
<accession>A0ABS1JS34</accession>
<protein>
    <submittedName>
        <fullName evidence="1">Uncharacterized protein</fullName>
    </submittedName>
</protein>
<reference evidence="1 2" key="1">
    <citation type="journal article" date="2017" name="Int. J. Syst. Evol. Microbiol.">
        <title>Ramlibacter alkalitolerans sp. nov., alkali-tolerant bacterium isolated from soil of ginseng.</title>
        <authorList>
            <person name="Lee D.H."/>
            <person name="Cha C.J."/>
        </authorList>
    </citation>
    <scope>NUCLEOTIDE SEQUENCE [LARGE SCALE GENOMIC DNA]</scope>
    <source>
        <strain evidence="1 2">KACC 19305</strain>
    </source>
</reference>
<name>A0ABS1JS34_9BURK</name>
<keyword evidence="2" id="KW-1185">Reference proteome</keyword>
<comment type="caution">
    <text evidence="1">The sequence shown here is derived from an EMBL/GenBank/DDBJ whole genome shotgun (WGS) entry which is preliminary data.</text>
</comment>
<dbReference type="RefSeq" id="WP_201691526.1">
    <property type="nucleotide sequence ID" value="NZ_JAEQND010000010.1"/>
</dbReference>
<organism evidence="1 2">
    <name type="scientific">Ramlibacter alkalitolerans</name>
    <dbReference type="NCBI Taxonomy" id="2039631"/>
    <lineage>
        <taxon>Bacteria</taxon>
        <taxon>Pseudomonadati</taxon>
        <taxon>Pseudomonadota</taxon>
        <taxon>Betaproteobacteria</taxon>
        <taxon>Burkholderiales</taxon>
        <taxon>Comamonadaceae</taxon>
        <taxon>Ramlibacter</taxon>
    </lineage>
</organism>